<dbReference type="OrthoDB" id="676979at2759"/>
<dbReference type="GO" id="GO:0005524">
    <property type="term" value="F:ATP binding"/>
    <property type="evidence" value="ECO:0007669"/>
    <property type="project" value="UniProtKB-KW"/>
</dbReference>
<dbReference type="SUPFAM" id="SSF56112">
    <property type="entry name" value="Protein kinase-like (PK-like)"/>
    <property type="match status" value="1"/>
</dbReference>
<dbReference type="EMBL" id="SNRW01005708">
    <property type="protein sequence ID" value="KAA6384543.1"/>
    <property type="molecule type" value="Genomic_DNA"/>
</dbReference>
<comment type="caution">
    <text evidence="7">The sequence shown here is derived from an EMBL/GenBank/DDBJ whole genome shotgun (WGS) entry which is preliminary data.</text>
</comment>
<dbReference type="PANTHER" id="PTHR43671">
    <property type="entry name" value="SERINE/THREONINE-PROTEIN KINASE NEK"/>
    <property type="match status" value="1"/>
</dbReference>
<feature type="domain" description="Protein kinase" evidence="6">
    <location>
        <begin position="1"/>
        <end position="198"/>
    </location>
</feature>
<dbReference type="InterPro" id="IPR000719">
    <property type="entry name" value="Prot_kinase_dom"/>
</dbReference>
<name>A0A5J4VQH5_9EUKA</name>
<dbReference type="GO" id="GO:0004674">
    <property type="term" value="F:protein serine/threonine kinase activity"/>
    <property type="evidence" value="ECO:0007669"/>
    <property type="project" value="UniProtKB-EC"/>
</dbReference>
<reference evidence="7 8" key="1">
    <citation type="submission" date="2019-03" db="EMBL/GenBank/DDBJ databases">
        <title>Single cell metagenomics reveals metabolic interactions within the superorganism composed of flagellate Streblomastix strix and complex community of Bacteroidetes bacteria on its surface.</title>
        <authorList>
            <person name="Treitli S.C."/>
            <person name="Kolisko M."/>
            <person name="Husnik F."/>
            <person name="Keeling P."/>
            <person name="Hampl V."/>
        </authorList>
    </citation>
    <scope>NUCLEOTIDE SEQUENCE [LARGE SCALE GENOMIC DNA]</scope>
    <source>
        <strain evidence="7">ST1C</strain>
    </source>
</reference>
<evidence type="ECO:0000313" key="7">
    <source>
        <dbReference type="EMBL" id="KAA6384543.1"/>
    </source>
</evidence>
<dbReference type="PROSITE" id="PS50011">
    <property type="entry name" value="PROTEIN_KINASE_DOM"/>
    <property type="match status" value="1"/>
</dbReference>
<evidence type="ECO:0000256" key="3">
    <source>
        <dbReference type="ARBA" id="ARBA00022741"/>
    </source>
</evidence>
<proteinExistence type="predicted"/>
<accession>A0A5J4VQH5</accession>
<gene>
    <name evidence="7" type="ORF">EZS28_019931</name>
</gene>
<dbReference type="Proteomes" id="UP000324800">
    <property type="component" value="Unassembled WGS sequence"/>
</dbReference>
<dbReference type="InterPro" id="IPR011009">
    <property type="entry name" value="Kinase-like_dom_sf"/>
</dbReference>
<dbReference type="PROSITE" id="PS00108">
    <property type="entry name" value="PROTEIN_KINASE_ST"/>
    <property type="match status" value="1"/>
</dbReference>
<evidence type="ECO:0000259" key="6">
    <source>
        <dbReference type="PROSITE" id="PS50011"/>
    </source>
</evidence>
<keyword evidence="3" id="KW-0547">Nucleotide-binding</keyword>
<organism evidence="7 8">
    <name type="scientific">Streblomastix strix</name>
    <dbReference type="NCBI Taxonomy" id="222440"/>
    <lineage>
        <taxon>Eukaryota</taxon>
        <taxon>Metamonada</taxon>
        <taxon>Preaxostyla</taxon>
        <taxon>Oxymonadida</taxon>
        <taxon>Streblomastigidae</taxon>
        <taxon>Streblomastix</taxon>
    </lineage>
</organism>
<keyword evidence="4 7" id="KW-0418">Kinase</keyword>
<protein>
    <recommendedName>
        <fullName evidence="1">non-specific serine/threonine protein kinase</fullName>
        <ecNumber evidence="1">2.7.11.1</ecNumber>
    </recommendedName>
</protein>
<dbReference type="Pfam" id="PF00069">
    <property type="entry name" value="Pkinase"/>
    <property type="match status" value="1"/>
</dbReference>
<evidence type="ECO:0000313" key="8">
    <source>
        <dbReference type="Proteomes" id="UP000324800"/>
    </source>
</evidence>
<dbReference type="InterPro" id="IPR050660">
    <property type="entry name" value="NEK_Ser/Thr_kinase"/>
</dbReference>
<sequence>MQQFIEQQKKKGEYLSIDKAWEVIAQIGLAVDQLHNNGIIHRDIKPANVLLTNDFRVKLADFGLAKKLEPGKDVKTTQYGTFLYIAPEIHHPTKVENANPTKVEIDQEKIMRKRFAPDIFAVGVMLFELLTFKLPFVHENENYKDIQINEWTRRVLEEEPSELPQCFPENMRKLIMQMLEKNPLHRITAKEILEVPDVIASLEKSDQQCESDELTIYQ</sequence>
<dbReference type="PANTHER" id="PTHR43671:SF13">
    <property type="entry name" value="SERINE_THREONINE-PROTEIN KINASE NEK2"/>
    <property type="match status" value="1"/>
</dbReference>
<dbReference type="AlphaFoldDB" id="A0A5J4VQH5"/>
<keyword evidence="2" id="KW-0808">Transferase</keyword>
<dbReference type="EC" id="2.7.11.1" evidence="1"/>
<evidence type="ECO:0000256" key="1">
    <source>
        <dbReference type="ARBA" id="ARBA00012513"/>
    </source>
</evidence>
<evidence type="ECO:0000256" key="4">
    <source>
        <dbReference type="ARBA" id="ARBA00022777"/>
    </source>
</evidence>
<dbReference type="Gene3D" id="1.10.510.10">
    <property type="entry name" value="Transferase(Phosphotransferase) domain 1"/>
    <property type="match status" value="1"/>
</dbReference>
<dbReference type="InterPro" id="IPR008271">
    <property type="entry name" value="Ser/Thr_kinase_AS"/>
</dbReference>
<keyword evidence="5" id="KW-0067">ATP-binding</keyword>
<evidence type="ECO:0000256" key="5">
    <source>
        <dbReference type="ARBA" id="ARBA00022840"/>
    </source>
</evidence>
<evidence type="ECO:0000256" key="2">
    <source>
        <dbReference type="ARBA" id="ARBA00022679"/>
    </source>
</evidence>
<dbReference type="SMART" id="SM00220">
    <property type="entry name" value="S_TKc"/>
    <property type="match status" value="1"/>
</dbReference>